<keyword evidence="1" id="KW-1185">Reference proteome</keyword>
<reference evidence="2" key="1">
    <citation type="submission" date="2022-11" db="UniProtKB">
        <authorList>
            <consortium name="WormBaseParasite"/>
        </authorList>
    </citation>
    <scope>IDENTIFICATION</scope>
</reference>
<sequence>KRGGGRCVAAEVASSPRIHYLIQHNDEEMSTSKSVNFRACLLRLNSRHILSIEKERRTDRILCDIITFLKNESMKFKTN</sequence>
<organism evidence="1 2">
    <name type="scientific">Parascaris univalens</name>
    <name type="common">Nematode worm</name>
    <dbReference type="NCBI Taxonomy" id="6257"/>
    <lineage>
        <taxon>Eukaryota</taxon>
        <taxon>Metazoa</taxon>
        <taxon>Ecdysozoa</taxon>
        <taxon>Nematoda</taxon>
        <taxon>Chromadorea</taxon>
        <taxon>Rhabditida</taxon>
        <taxon>Spirurina</taxon>
        <taxon>Ascaridomorpha</taxon>
        <taxon>Ascaridoidea</taxon>
        <taxon>Ascarididae</taxon>
        <taxon>Parascaris</taxon>
    </lineage>
</organism>
<accession>A0A915BY70</accession>
<evidence type="ECO:0000313" key="1">
    <source>
        <dbReference type="Proteomes" id="UP000887569"/>
    </source>
</evidence>
<protein>
    <submittedName>
        <fullName evidence="2">Uncharacterized protein</fullName>
    </submittedName>
</protein>
<proteinExistence type="predicted"/>
<name>A0A915BY70_PARUN</name>
<evidence type="ECO:0000313" key="2">
    <source>
        <dbReference type="WBParaSite" id="PgR069_g044_t01"/>
    </source>
</evidence>
<dbReference type="AlphaFoldDB" id="A0A915BY70"/>
<dbReference type="Proteomes" id="UP000887569">
    <property type="component" value="Unplaced"/>
</dbReference>
<dbReference type="WBParaSite" id="PgR069_g044_t01">
    <property type="protein sequence ID" value="PgR069_g044_t01"/>
    <property type="gene ID" value="PgR069_g044"/>
</dbReference>